<dbReference type="Proteomes" id="UP000218968">
    <property type="component" value="Chromosome"/>
</dbReference>
<dbReference type="Pfam" id="PF26363">
    <property type="entry name" value="Phospholipase-like"/>
    <property type="match status" value="1"/>
</dbReference>
<dbReference type="AlphaFoldDB" id="A0A290XC78"/>
<dbReference type="InterPro" id="IPR029058">
    <property type="entry name" value="AB_hydrolase_fold"/>
</dbReference>
<keyword evidence="3" id="KW-1185">Reference proteome</keyword>
<sequence length="579" mass="57504">MVITVADTARLSALPQQSAPPPPPVTTDYRAGVHDLSDSIRGTAPDSRDQLFAMMANGAYAPESPQYAQALADAGWTALEPHADGVSLTDQHGNRIPIDPGLLSDDRSGFHAEIYQHQDGGYVVAYRGSELGSEPSQLMDWVNNGQQGLGMDASQYSSAIELAKRAEHVFGDGNVALTGHSLGGGLASAASLATGASAVTFNSSGLSNNTLESLGFNPNAARESVAESGQVRRYAVNGDPLTGAQEDVPALPIVGSPPTAVGHALRIDPPAGTSFGGLHGGGGPDAVYVEAFDHASPTDPALGPSIGDTLGAGVNRGIDTAGDTLATGMESLGDLMRNGPGATPRSWVVGSLLNGASSVVNAGTDALGDVVGATTAFGTDTLVAGVTAVGDLQFNALASGIREVVDLGGDLAGTASELGTGFGEFIAGVAEGKGIAASYGLLGDVADASIGTVGDVLDGAVSLAGETAQNTANATGGFVRDLGRITGLQTPANAVAGFVEGTGDVVGNVADGIASAVDIATDKLGDGVEAVADLAGNVAQGVNDFTADVAQGVANGARDLGRGIANGAGRALDALNPFN</sequence>
<evidence type="ECO:0000313" key="3">
    <source>
        <dbReference type="Proteomes" id="UP000218968"/>
    </source>
</evidence>
<accession>A0A290XC78</accession>
<gene>
    <name evidence="2" type="ORF">CNR27_03045</name>
</gene>
<evidence type="ECO:0000256" key="1">
    <source>
        <dbReference type="SAM" id="MobiDB-lite"/>
    </source>
</evidence>
<evidence type="ECO:0008006" key="4">
    <source>
        <dbReference type="Google" id="ProtNLM"/>
    </source>
</evidence>
<proteinExistence type="predicted"/>
<reference evidence="3" key="1">
    <citation type="submission" date="2017-09" db="EMBL/GenBank/DDBJ databases">
        <title>Luteimonas liuhanmingii sp.nov., isolated from the intestinal contents of Tibetan Plateau Pika in Yushu, Qinghai Province, China.</title>
        <authorList>
            <person name="Gui Z."/>
        </authorList>
    </citation>
    <scope>NUCLEOTIDE SEQUENCE [LARGE SCALE GENOMIC DNA]</scope>
    <source>
        <strain evidence="3">100111</strain>
    </source>
</reference>
<organism evidence="2 3">
    <name type="scientific">Luteimonas chenhongjianii</name>
    <dbReference type="NCBI Taxonomy" id="2006110"/>
    <lineage>
        <taxon>Bacteria</taxon>
        <taxon>Pseudomonadati</taxon>
        <taxon>Pseudomonadota</taxon>
        <taxon>Gammaproteobacteria</taxon>
        <taxon>Lysobacterales</taxon>
        <taxon>Lysobacteraceae</taxon>
        <taxon>Luteimonas</taxon>
    </lineage>
</organism>
<feature type="region of interest" description="Disordered" evidence="1">
    <location>
        <begin position="7"/>
        <end position="26"/>
    </location>
</feature>
<dbReference type="EMBL" id="CP023406">
    <property type="protein sequence ID" value="ATD66556.1"/>
    <property type="molecule type" value="Genomic_DNA"/>
</dbReference>
<evidence type="ECO:0000313" key="2">
    <source>
        <dbReference type="EMBL" id="ATD66556.1"/>
    </source>
</evidence>
<dbReference type="RefSeq" id="WP_096296884.1">
    <property type="nucleotide sequence ID" value="NZ_CP023406.1"/>
</dbReference>
<dbReference type="SUPFAM" id="SSF53474">
    <property type="entry name" value="alpha/beta-Hydrolases"/>
    <property type="match status" value="1"/>
</dbReference>
<protein>
    <recommendedName>
        <fullName evidence="4">Phospholipase</fullName>
    </recommendedName>
</protein>
<name>A0A290XC78_9GAMM</name>
<dbReference type="KEGG" id="lum:CNR27_03045"/>
<dbReference type="Gene3D" id="3.40.50.1820">
    <property type="entry name" value="alpha/beta hydrolase"/>
    <property type="match status" value="1"/>
</dbReference>